<keyword evidence="3" id="KW-0489">Methyltransferase</keyword>
<feature type="region of interest" description="N-terminal hotdog fold" evidence="6">
    <location>
        <begin position="1271"/>
        <end position="1399"/>
    </location>
</feature>
<dbReference type="SUPFAM" id="SSF53474">
    <property type="entry name" value="alpha/beta-Hydrolases"/>
    <property type="match status" value="1"/>
</dbReference>
<dbReference type="PROSITE" id="PS50075">
    <property type="entry name" value="CARRIER"/>
    <property type="match status" value="1"/>
</dbReference>
<dbReference type="SMART" id="SM00827">
    <property type="entry name" value="PKS_AT"/>
    <property type="match status" value="1"/>
</dbReference>
<dbReference type="GO" id="GO:0004312">
    <property type="term" value="F:fatty acid synthase activity"/>
    <property type="evidence" value="ECO:0007669"/>
    <property type="project" value="TreeGrafter"/>
</dbReference>
<dbReference type="InterPro" id="IPR009081">
    <property type="entry name" value="PP-bd_ACP"/>
</dbReference>
<dbReference type="Gene3D" id="3.40.50.1820">
    <property type="entry name" value="alpha/beta hydrolase"/>
    <property type="match status" value="1"/>
</dbReference>
<dbReference type="Pfam" id="PF08242">
    <property type="entry name" value="Methyltransf_12"/>
    <property type="match status" value="1"/>
</dbReference>
<dbReference type="SUPFAM" id="SSF47336">
    <property type="entry name" value="ACP-like"/>
    <property type="match status" value="1"/>
</dbReference>
<dbReference type="Pfam" id="PF00975">
    <property type="entry name" value="Thioesterase"/>
    <property type="match status" value="1"/>
</dbReference>
<organism evidence="11 12">
    <name type="scientific">Ophiobolus disseminans</name>
    <dbReference type="NCBI Taxonomy" id="1469910"/>
    <lineage>
        <taxon>Eukaryota</taxon>
        <taxon>Fungi</taxon>
        <taxon>Dikarya</taxon>
        <taxon>Ascomycota</taxon>
        <taxon>Pezizomycotina</taxon>
        <taxon>Dothideomycetes</taxon>
        <taxon>Pleosporomycetidae</taxon>
        <taxon>Pleosporales</taxon>
        <taxon>Pleosporineae</taxon>
        <taxon>Phaeosphaeriaceae</taxon>
        <taxon>Ophiobolus</taxon>
    </lineage>
</organism>
<feature type="domain" description="Carrier" evidence="8">
    <location>
        <begin position="1616"/>
        <end position="1694"/>
    </location>
</feature>
<evidence type="ECO:0000313" key="11">
    <source>
        <dbReference type="EMBL" id="KAF2829407.1"/>
    </source>
</evidence>
<feature type="active site" description="Proton acceptor; for dehydratase activity" evidence="6">
    <location>
        <position position="1304"/>
    </location>
</feature>
<dbReference type="InterPro" id="IPR020802">
    <property type="entry name" value="TesA-like"/>
</dbReference>
<dbReference type="CDD" id="cd00833">
    <property type="entry name" value="PKS"/>
    <property type="match status" value="1"/>
</dbReference>
<dbReference type="PROSITE" id="PS52019">
    <property type="entry name" value="PKS_MFAS_DH"/>
    <property type="match status" value="1"/>
</dbReference>
<dbReference type="SMART" id="SM00825">
    <property type="entry name" value="PKS_KS"/>
    <property type="match status" value="1"/>
</dbReference>
<dbReference type="InterPro" id="IPR020841">
    <property type="entry name" value="PKS_Beta-ketoAc_synthase_dom"/>
</dbReference>
<dbReference type="PROSITE" id="PS00012">
    <property type="entry name" value="PHOSPHOPANTETHEINE"/>
    <property type="match status" value="1"/>
</dbReference>
<evidence type="ECO:0000256" key="4">
    <source>
        <dbReference type="ARBA" id="ARBA00022679"/>
    </source>
</evidence>
<evidence type="ECO:0000256" key="3">
    <source>
        <dbReference type="ARBA" id="ARBA00022603"/>
    </source>
</evidence>
<dbReference type="InterPro" id="IPR016039">
    <property type="entry name" value="Thiolase-like"/>
</dbReference>
<dbReference type="InterPro" id="IPR036736">
    <property type="entry name" value="ACP-like_sf"/>
</dbReference>
<dbReference type="Pfam" id="PF16073">
    <property type="entry name" value="SAT"/>
    <property type="match status" value="1"/>
</dbReference>
<dbReference type="InterPro" id="IPR001031">
    <property type="entry name" value="Thioesterase"/>
</dbReference>
<accession>A0A6A7A9R1</accession>
<protein>
    <submittedName>
        <fullName evidence="11">Uncharacterized protein</fullName>
    </submittedName>
</protein>
<sequence>MHTMTLPSLITFGSLSSVPDHDYLCSITSALLQDSNTATLVEAINALPEWWDTITQSHIVLQKVPGYALLERLRQWLIEGARNGYEEPAPNVLLAPLTIVTHLVEYLSYLRTVSTKHTKALEAAHIGGFQGLCIGQLSAYVLASASNERELMEQAAVAIRLAVLIGATVDLDGCYAEPPMEWTCVVACRKSGLPSGTFAAVLAEYPETYVSAVSGPSTTTLTLPQRDLLPVTTRLETEGFVVKNLHIRGRFHASVHGQAVLELHRLCDARPELQFQVPLQSISAVWSGSDGKPMTTELSHRQIINDVVLSPSTWHNILSAKMQAVQDMHGEILSVGRDNAIPDTMARAYGVKIQQAHRYLLHHDSHRTSPVYPEHAVAVVGMGCKFPGAASTNELWEVLKLGQVMASKVPADRFPSELWGNFVEDVASFDHKFFGKSPREAMAMDPQQRILLEVAYQAVESAGWFGIPGGRPLKEDVGCFIGCGSSDYNDNMGGHAPGAFSILGALRGLLSGRISHHFGWGGPSVTYDAACASSMAAIHGACQALQLRECDAAIAGGVNVLTSPNYYKALDAAGFLSKTGPSRAFEARADGYCRGEGAGLVVLKRLDDALAHGDNIMGIISGTAIMQNQSDATINVPSVASQVKLFRGVLDRAQLDPTQISFVEAHGTGTQVGDCIEADSVRQVFGSGRTSRLYLGSLKDNIGHTEGAAGIAGLIKALLMMSHHAIIPQPSFERLNPKIAPLEANNIEIPRRLQPWATEFRAACVNNYGAGGCNGALIVCQYSPVLHDESKALASSTSHYPIFISAKSTASLRKYCRKLKQWLESQQTLPKHGQLLADLAFCLSRTQNRELEYAVAFIANDVSDLCRKLGSYTIGTSGTALRDVISLAEAKTRPVVLVFGGQTGRHGSLSLELVQSCTLLRSHLLDCDRVLQQLGHAGIFPSIFEDINIQNRDLVNSHSVLFSIQYATARCWLDCGLHVTALLGHSFGQLTALCVSGVLSLEDALKFVAGRASLIQAQWGTDHGAMVAIEAESPTLSRLLHLVNSTVPDQKVEVACYNGPTSFVIAGGTSAIKSVGQVAANLSASIKTKILDVPYAFHTSLTVPILPGLAALAEELHYHAPRIRIETCSENASWSSMRPAMLVQHTRSPVFFGEATKRIETGLGSCTWLEAGHGSPVISMVQRSLSNSGASNHVFHPLRLESSGRELASISIALAEQGRHASFWPFHPSESDRYHVLNLPPYQFERNDHWLPYIDAAFSAKQLKNSPRQFQYFTFEGFADNGRQTAIFRLDLQSERLQLLVKGHAVLDTPLCPASAYVDIVSQAAAHLYGIDFNSAIPQLEDLRVEAPLGLDNSRHITLSLTQIPDVSNGWSFLFESAKKQTANIIHARGKVHLRTAGSAQPSAFSSFDRLVDASAPEQLLKDCHAQTISGPVIYGLFGKTVTYDSFYRGLRKVASTERETAASIILPRPELTTLSVSPCDPIAMDNFLQVAGIHVNFLQEALNDEVFVASQIDNIMFGSESLLSGSASEWLVYSKCSPRDDRTVTSDIFAFSLPTRQLTLMLLGVRFTRVHTTILTKILRGANSSKDGNKSAVVNTSDLNQHSALTKPIEDTRSAPKDSKKHALLCALLGELLDVPIEQVTSKTTLADLGIDSLMMTEVASSIGETFGITIATAELQTLENVKALSHRLFVDLNGTSSFRASSSLVRDGENSSSGPTPTPSASTATSSLNPEFTTQELPSVLVESDSKPFPETFRKISQQFDIFAAQHSFLGYWETVYPSHSRLVLVYIVDALSALGCSLRTLSPGSLLPDVAIHVRHHMLYSRLLEILQEHGIVHQKPDGTFRRSSQTIETTTPAMLHAHILQQYPAYDLEHRLLGITGQRLAECLKGDVDAVDLLFGSKSNRELLQNVYSNAPIFKTATSLLANFLVNSLRSSSPMATIRILEIGAGTGGTTMFLMNALLRARINFTYTFTDLSPSLVSKARQKFSGFDNMQFQVLDIEQAVPSELRGQFQVIVSTNCIHATPDIVASCQNIRQLLNPTGFVALVELTRKMAWFDVVFGLLEGWWAFTDDRTHALVDEQVWDKSLRAADFQHVEWSSGESKESNNIRIICGFKQNILNLLAPSLASTPITSTYKATALLIQASTSRCARKIFAFPGGFGTAATYTPLPVLATSVEVYGLNSPFLKSPSTFNVSLGELTRIYLDEITRVQPTGPYTLMGYSVGGVMAYEAARQLMNEGEEVCQLILLDSACPSLIPPFPLSLLDFFDGIDRFKGTGEDAQDSKAQGATEAKSSANTAKKMADPHVVATLQSLHKYDPIHMPSGRSPHTLLIAARHGIDRLRRVLRPEVNDVEQKVIEWALDDRSDFTPSGFGWDRLIDADMIEVVPVDGNHFSLMTEPFISRVADMLRKHVGIHGIER</sequence>
<evidence type="ECO:0000256" key="6">
    <source>
        <dbReference type="PROSITE-ProRule" id="PRU01363"/>
    </source>
</evidence>
<dbReference type="Pfam" id="PF00109">
    <property type="entry name" value="ketoacyl-synt"/>
    <property type="match status" value="1"/>
</dbReference>
<dbReference type="PROSITE" id="PS52004">
    <property type="entry name" value="KS3_2"/>
    <property type="match status" value="1"/>
</dbReference>
<dbReference type="SUPFAM" id="SSF53335">
    <property type="entry name" value="S-adenosyl-L-methionine-dependent methyltransferases"/>
    <property type="match status" value="1"/>
</dbReference>
<dbReference type="Gene3D" id="3.40.47.10">
    <property type="match status" value="1"/>
</dbReference>
<dbReference type="InterPro" id="IPR006162">
    <property type="entry name" value="Ppantetheine_attach_site"/>
</dbReference>
<evidence type="ECO:0000256" key="7">
    <source>
        <dbReference type="SAM" id="MobiDB-lite"/>
    </source>
</evidence>
<dbReference type="InterPro" id="IPR013217">
    <property type="entry name" value="Methyltransf_12"/>
</dbReference>
<dbReference type="OrthoDB" id="429813at2759"/>
<dbReference type="Gene3D" id="1.10.1200.10">
    <property type="entry name" value="ACP-like"/>
    <property type="match status" value="1"/>
</dbReference>
<dbReference type="Pfam" id="PF00550">
    <property type="entry name" value="PP-binding"/>
    <property type="match status" value="1"/>
</dbReference>
<dbReference type="GO" id="GO:0006633">
    <property type="term" value="P:fatty acid biosynthetic process"/>
    <property type="evidence" value="ECO:0007669"/>
    <property type="project" value="TreeGrafter"/>
</dbReference>
<keyword evidence="4" id="KW-0808">Transferase</keyword>
<dbReference type="Pfam" id="PF18558">
    <property type="entry name" value="HTH_51"/>
    <property type="match status" value="1"/>
</dbReference>
<dbReference type="InterPro" id="IPR020806">
    <property type="entry name" value="PKS_PP-bd"/>
</dbReference>
<dbReference type="InterPro" id="IPR001227">
    <property type="entry name" value="Ac_transferase_dom_sf"/>
</dbReference>
<dbReference type="Gene3D" id="3.40.366.10">
    <property type="entry name" value="Malonyl-Coenzyme A Acyl Carrier Protein, domain 2"/>
    <property type="match status" value="2"/>
</dbReference>
<gene>
    <name evidence="11" type="ORF">CC86DRAFT_346125</name>
</gene>
<dbReference type="SMART" id="SM00824">
    <property type="entry name" value="PKS_TE"/>
    <property type="match status" value="1"/>
</dbReference>
<dbReference type="GO" id="GO:0031177">
    <property type="term" value="F:phosphopantetheine binding"/>
    <property type="evidence" value="ECO:0007669"/>
    <property type="project" value="InterPro"/>
</dbReference>
<dbReference type="InterPro" id="IPR014031">
    <property type="entry name" value="Ketoacyl_synth_C"/>
</dbReference>
<dbReference type="InterPro" id="IPR042104">
    <property type="entry name" value="PKS_dehydratase_sf"/>
</dbReference>
<evidence type="ECO:0000256" key="2">
    <source>
        <dbReference type="ARBA" id="ARBA00022553"/>
    </source>
</evidence>
<dbReference type="InterPro" id="IPR032088">
    <property type="entry name" value="SAT"/>
</dbReference>
<dbReference type="InterPro" id="IPR029063">
    <property type="entry name" value="SAM-dependent_MTases_sf"/>
</dbReference>
<feature type="domain" description="PKS/mFAS DH" evidence="10">
    <location>
        <begin position="1271"/>
        <end position="1577"/>
    </location>
</feature>
<dbReference type="PANTHER" id="PTHR43775">
    <property type="entry name" value="FATTY ACID SYNTHASE"/>
    <property type="match status" value="1"/>
</dbReference>
<dbReference type="Gene3D" id="3.30.70.3290">
    <property type="match status" value="1"/>
</dbReference>
<feature type="compositionally biased region" description="Low complexity" evidence="7">
    <location>
        <begin position="1713"/>
        <end position="1729"/>
    </location>
</feature>
<dbReference type="InterPro" id="IPR016035">
    <property type="entry name" value="Acyl_Trfase/lysoPLipase"/>
</dbReference>
<evidence type="ECO:0000259" key="9">
    <source>
        <dbReference type="PROSITE" id="PS52004"/>
    </source>
</evidence>
<dbReference type="SUPFAM" id="SSF52151">
    <property type="entry name" value="FabD/lysophospholipase-like"/>
    <property type="match status" value="1"/>
</dbReference>
<keyword evidence="2" id="KW-0597">Phosphoprotein</keyword>
<dbReference type="Pfam" id="PF00698">
    <property type="entry name" value="Acyl_transf_1"/>
    <property type="match status" value="1"/>
</dbReference>
<dbReference type="SMART" id="SM00823">
    <property type="entry name" value="PKS_PP"/>
    <property type="match status" value="1"/>
</dbReference>
<dbReference type="InterPro" id="IPR049900">
    <property type="entry name" value="PKS_mFAS_DH"/>
</dbReference>
<dbReference type="Pfam" id="PF21089">
    <property type="entry name" value="PKS_DH_N"/>
    <property type="match status" value="1"/>
</dbReference>
<dbReference type="InterPro" id="IPR016036">
    <property type="entry name" value="Malonyl_transacylase_ACP-bd"/>
</dbReference>
<evidence type="ECO:0000259" key="10">
    <source>
        <dbReference type="PROSITE" id="PS52019"/>
    </source>
</evidence>
<dbReference type="InterPro" id="IPR029058">
    <property type="entry name" value="AB_hydrolase_fold"/>
</dbReference>
<keyword evidence="1" id="KW-0596">Phosphopantetheine</keyword>
<dbReference type="InterPro" id="IPR014030">
    <property type="entry name" value="Ketoacyl_synth_N"/>
</dbReference>
<evidence type="ECO:0000256" key="1">
    <source>
        <dbReference type="ARBA" id="ARBA00022450"/>
    </source>
</evidence>
<dbReference type="GO" id="GO:0032259">
    <property type="term" value="P:methylation"/>
    <property type="evidence" value="ECO:0007669"/>
    <property type="project" value="UniProtKB-KW"/>
</dbReference>
<dbReference type="Gene3D" id="3.10.129.110">
    <property type="entry name" value="Polyketide synthase dehydratase"/>
    <property type="match status" value="1"/>
</dbReference>
<evidence type="ECO:0000259" key="8">
    <source>
        <dbReference type="PROSITE" id="PS50075"/>
    </source>
</evidence>
<dbReference type="Pfam" id="PF02801">
    <property type="entry name" value="Ketoacyl-synt_C"/>
    <property type="match status" value="1"/>
</dbReference>
<reference evidence="11" key="1">
    <citation type="journal article" date="2020" name="Stud. Mycol.">
        <title>101 Dothideomycetes genomes: a test case for predicting lifestyles and emergence of pathogens.</title>
        <authorList>
            <person name="Haridas S."/>
            <person name="Albert R."/>
            <person name="Binder M."/>
            <person name="Bloem J."/>
            <person name="Labutti K."/>
            <person name="Salamov A."/>
            <person name="Andreopoulos B."/>
            <person name="Baker S."/>
            <person name="Barry K."/>
            <person name="Bills G."/>
            <person name="Bluhm B."/>
            <person name="Cannon C."/>
            <person name="Castanera R."/>
            <person name="Culley D."/>
            <person name="Daum C."/>
            <person name="Ezra D."/>
            <person name="Gonzalez J."/>
            <person name="Henrissat B."/>
            <person name="Kuo A."/>
            <person name="Liang C."/>
            <person name="Lipzen A."/>
            <person name="Lutzoni F."/>
            <person name="Magnuson J."/>
            <person name="Mondo S."/>
            <person name="Nolan M."/>
            <person name="Ohm R."/>
            <person name="Pangilinan J."/>
            <person name="Park H.-J."/>
            <person name="Ramirez L."/>
            <person name="Alfaro M."/>
            <person name="Sun H."/>
            <person name="Tritt A."/>
            <person name="Yoshinaga Y."/>
            <person name="Zwiers L.-H."/>
            <person name="Turgeon B."/>
            <person name="Goodwin S."/>
            <person name="Spatafora J."/>
            <person name="Crous P."/>
            <person name="Grigoriev I."/>
        </authorList>
    </citation>
    <scope>NUCLEOTIDE SEQUENCE</scope>
    <source>
        <strain evidence="11">CBS 113818</strain>
    </source>
</reference>
<dbReference type="SUPFAM" id="SSF55048">
    <property type="entry name" value="Probable ACP-binding domain of malonyl-CoA ACP transacylase"/>
    <property type="match status" value="1"/>
</dbReference>
<evidence type="ECO:0000313" key="12">
    <source>
        <dbReference type="Proteomes" id="UP000799424"/>
    </source>
</evidence>
<proteinExistence type="predicted"/>
<dbReference type="EMBL" id="MU006221">
    <property type="protein sequence ID" value="KAF2829407.1"/>
    <property type="molecule type" value="Genomic_DNA"/>
</dbReference>
<dbReference type="Gene3D" id="3.40.50.150">
    <property type="entry name" value="Vaccinia Virus protein VP39"/>
    <property type="match status" value="1"/>
</dbReference>
<dbReference type="GO" id="GO:0008168">
    <property type="term" value="F:methyltransferase activity"/>
    <property type="evidence" value="ECO:0007669"/>
    <property type="project" value="UniProtKB-KW"/>
</dbReference>
<feature type="active site" description="Proton donor; for dehydratase activity" evidence="6">
    <location>
        <position position="1486"/>
    </location>
</feature>
<dbReference type="Proteomes" id="UP000799424">
    <property type="component" value="Unassembled WGS sequence"/>
</dbReference>
<evidence type="ECO:0000256" key="5">
    <source>
        <dbReference type="ARBA" id="ARBA00023268"/>
    </source>
</evidence>
<feature type="domain" description="Ketosynthase family 3 (KS3)" evidence="9">
    <location>
        <begin position="374"/>
        <end position="781"/>
    </location>
</feature>
<feature type="region of interest" description="Disordered" evidence="7">
    <location>
        <begin position="2278"/>
        <end position="2301"/>
    </location>
</feature>
<feature type="region of interest" description="Disordered" evidence="7">
    <location>
        <begin position="1705"/>
        <end position="1731"/>
    </location>
</feature>
<feature type="compositionally biased region" description="Polar residues" evidence="7">
    <location>
        <begin position="2284"/>
        <end position="2298"/>
    </location>
</feature>
<dbReference type="CDD" id="cd02440">
    <property type="entry name" value="AdoMet_MTases"/>
    <property type="match status" value="1"/>
</dbReference>
<keyword evidence="12" id="KW-1185">Reference proteome</keyword>
<keyword evidence="5" id="KW-0511">Multifunctional enzyme</keyword>
<dbReference type="InterPro" id="IPR050091">
    <property type="entry name" value="PKS_NRPS_Biosynth_Enz"/>
</dbReference>
<name>A0A6A7A9R1_9PLEO</name>
<dbReference type="InterPro" id="IPR014043">
    <property type="entry name" value="Acyl_transferase_dom"/>
</dbReference>
<dbReference type="SUPFAM" id="SSF53901">
    <property type="entry name" value="Thiolase-like"/>
    <property type="match status" value="1"/>
</dbReference>
<feature type="region of interest" description="C-terminal hotdog fold" evidence="6">
    <location>
        <begin position="1425"/>
        <end position="1577"/>
    </location>
</feature>
<dbReference type="InterPro" id="IPR049552">
    <property type="entry name" value="PKS_DH_N"/>
</dbReference>
<dbReference type="GO" id="GO:0044550">
    <property type="term" value="P:secondary metabolite biosynthetic process"/>
    <property type="evidence" value="ECO:0007669"/>
    <property type="project" value="TreeGrafter"/>
</dbReference>
<dbReference type="PANTHER" id="PTHR43775:SF21">
    <property type="entry name" value="NON-REDUCING POLYKETIDE SYNTHASE AUSA-RELATED"/>
    <property type="match status" value="1"/>
</dbReference>
<dbReference type="InterPro" id="IPR041068">
    <property type="entry name" value="HTH_51"/>
</dbReference>